<feature type="domain" description="D-isomer specific 2-hydroxyacid dehydrogenase NAD-binding" evidence="6">
    <location>
        <begin position="102"/>
        <end position="266"/>
    </location>
</feature>
<comment type="similarity">
    <text evidence="1 4">Belongs to the D-isomer specific 2-hydroxyacid dehydrogenase family.</text>
</comment>
<evidence type="ECO:0000313" key="8">
    <source>
        <dbReference type="Proteomes" id="UP000837803"/>
    </source>
</evidence>
<dbReference type="Gene3D" id="3.40.50.720">
    <property type="entry name" value="NAD(P)-binding Rossmann-like Domain"/>
    <property type="match status" value="2"/>
</dbReference>
<reference evidence="7" key="1">
    <citation type="submission" date="2021-12" db="EMBL/GenBank/DDBJ databases">
        <authorList>
            <person name="Rodrigo-Torres L."/>
            <person name="Arahal R. D."/>
            <person name="Lucena T."/>
        </authorList>
    </citation>
    <scope>NUCLEOTIDE SEQUENCE</scope>
    <source>
        <strain evidence="7">CECT 8419</strain>
    </source>
</reference>
<sequence>MKPTILFLESIDPAAMSLLAPAAYDIVLPGSPLADYSNVQAIVTRGKGRVDRALIDRCPALRVIARCGVGLDAIDVDYATTRGVQVVNVPGANAATVAEHTLGLMLMLVRGMYRLVREVKDDNWDYRNDYAEQELRGLTCGIIGMGNIGTRVGTLAGMLGMEVKSAGRDPAAIERLLKDSNVVSLHVPLTEKTRGMINENALSMMIPESYLINTARAEVVDATALLEALQGERLAGYASDLLPVGPPEIVAELMKHPAVLITPHAASLTTLTYREISVTTVRNVLRYLHGQDAAPARPLD</sequence>
<keyword evidence="3" id="KW-0520">NAD</keyword>
<evidence type="ECO:0000259" key="5">
    <source>
        <dbReference type="Pfam" id="PF00389"/>
    </source>
</evidence>
<dbReference type="EC" id="1.1.1.81" evidence="7"/>
<keyword evidence="2 4" id="KW-0560">Oxidoreductase</keyword>
<dbReference type="InterPro" id="IPR036291">
    <property type="entry name" value="NAD(P)-bd_dom_sf"/>
</dbReference>
<evidence type="ECO:0000256" key="3">
    <source>
        <dbReference type="ARBA" id="ARBA00023027"/>
    </source>
</evidence>
<dbReference type="InterPro" id="IPR006139">
    <property type="entry name" value="D-isomer_2_OHA_DH_cat_dom"/>
</dbReference>
<feature type="domain" description="D-isomer specific 2-hydroxyacid dehydrogenase catalytic" evidence="5">
    <location>
        <begin position="5"/>
        <end position="293"/>
    </location>
</feature>
<dbReference type="Pfam" id="PF02826">
    <property type="entry name" value="2-Hacid_dh_C"/>
    <property type="match status" value="1"/>
</dbReference>
<dbReference type="GO" id="GO:0016618">
    <property type="term" value="F:hydroxypyruvate reductase [NAD(P)H] activity"/>
    <property type="evidence" value="ECO:0007669"/>
    <property type="project" value="UniProtKB-EC"/>
</dbReference>
<dbReference type="SUPFAM" id="SSF51735">
    <property type="entry name" value="NAD(P)-binding Rossmann-fold domains"/>
    <property type="match status" value="1"/>
</dbReference>
<dbReference type="InterPro" id="IPR029753">
    <property type="entry name" value="D-isomer_DH_CS"/>
</dbReference>
<dbReference type="EMBL" id="CAKLPZ010000005">
    <property type="protein sequence ID" value="CAH1002509.1"/>
    <property type="molecule type" value="Genomic_DNA"/>
</dbReference>
<evidence type="ECO:0000256" key="2">
    <source>
        <dbReference type="ARBA" id="ARBA00023002"/>
    </source>
</evidence>
<dbReference type="InterPro" id="IPR006140">
    <property type="entry name" value="D-isomer_DH_NAD-bd"/>
</dbReference>
<dbReference type="PANTHER" id="PTHR43761:SF1">
    <property type="entry name" value="D-ISOMER SPECIFIC 2-HYDROXYACID DEHYDROGENASE CATALYTIC DOMAIN-CONTAINING PROTEIN-RELATED"/>
    <property type="match status" value="1"/>
</dbReference>
<evidence type="ECO:0000256" key="1">
    <source>
        <dbReference type="ARBA" id="ARBA00005854"/>
    </source>
</evidence>
<comment type="caution">
    <text evidence="7">The sequence shown here is derived from an EMBL/GenBank/DDBJ whole genome shotgun (WGS) entry which is preliminary data.</text>
</comment>
<dbReference type="RefSeq" id="WP_238752343.1">
    <property type="nucleotide sequence ID" value="NZ_CAKLPZ010000005.1"/>
</dbReference>
<name>A0ABM9B552_9BACT</name>
<gene>
    <name evidence="7" type="ORF">LEM8419_03388</name>
</gene>
<proteinExistence type="inferred from homology"/>
<dbReference type="SUPFAM" id="SSF52283">
    <property type="entry name" value="Formate/glycerate dehydrogenase catalytic domain-like"/>
    <property type="match status" value="1"/>
</dbReference>
<organism evidence="7 8">
    <name type="scientific">Neolewinella maritima</name>
    <dbReference type="NCBI Taxonomy" id="1383882"/>
    <lineage>
        <taxon>Bacteria</taxon>
        <taxon>Pseudomonadati</taxon>
        <taxon>Bacteroidota</taxon>
        <taxon>Saprospiria</taxon>
        <taxon>Saprospirales</taxon>
        <taxon>Lewinellaceae</taxon>
        <taxon>Neolewinella</taxon>
    </lineage>
</organism>
<keyword evidence="8" id="KW-1185">Reference proteome</keyword>
<dbReference type="PANTHER" id="PTHR43761">
    <property type="entry name" value="D-ISOMER SPECIFIC 2-HYDROXYACID DEHYDROGENASE FAMILY PROTEIN (AFU_ORTHOLOGUE AFUA_1G13630)"/>
    <property type="match status" value="1"/>
</dbReference>
<dbReference type="Proteomes" id="UP000837803">
    <property type="component" value="Unassembled WGS sequence"/>
</dbReference>
<evidence type="ECO:0000313" key="7">
    <source>
        <dbReference type="EMBL" id="CAH1002509.1"/>
    </source>
</evidence>
<evidence type="ECO:0000256" key="4">
    <source>
        <dbReference type="RuleBase" id="RU003719"/>
    </source>
</evidence>
<protein>
    <submittedName>
        <fullName evidence="7">Hydroxypyruvate reductase</fullName>
        <ecNumber evidence="7">1.1.1.81</ecNumber>
    </submittedName>
</protein>
<evidence type="ECO:0000259" key="6">
    <source>
        <dbReference type="Pfam" id="PF02826"/>
    </source>
</evidence>
<dbReference type="PROSITE" id="PS00670">
    <property type="entry name" value="D_2_HYDROXYACID_DH_2"/>
    <property type="match status" value="1"/>
</dbReference>
<dbReference type="InterPro" id="IPR050418">
    <property type="entry name" value="D-iso_2-hydroxyacid_DH_PdxB"/>
</dbReference>
<accession>A0ABM9B552</accession>
<dbReference type="Pfam" id="PF00389">
    <property type="entry name" value="2-Hacid_dh"/>
    <property type="match status" value="1"/>
</dbReference>